<dbReference type="Gene3D" id="3.40.309.10">
    <property type="entry name" value="Aldehyde Dehydrogenase, Chain A, domain 2"/>
    <property type="match status" value="1"/>
</dbReference>
<organism evidence="3 4">
    <name type="scientific">Octadecabacter dasysiphoniae</name>
    <dbReference type="NCBI Taxonomy" id="2909341"/>
    <lineage>
        <taxon>Bacteria</taxon>
        <taxon>Pseudomonadati</taxon>
        <taxon>Pseudomonadota</taxon>
        <taxon>Alphaproteobacteria</taxon>
        <taxon>Rhodobacterales</taxon>
        <taxon>Roseobacteraceae</taxon>
        <taxon>Octadecabacter</taxon>
    </lineage>
</organism>
<dbReference type="Pfam" id="PF00171">
    <property type="entry name" value="Aldedh"/>
    <property type="match status" value="1"/>
</dbReference>
<dbReference type="Proteomes" id="UP001200557">
    <property type="component" value="Unassembled WGS sequence"/>
</dbReference>
<accession>A0ABS9CXP5</accession>
<gene>
    <name evidence="3" type="ORF">L0664_07705</name>
</gene>
<evidence type="ECO:0000313" key="3">
    <source>
        <dbReference type="EMBL" id="MCF2870946.1"/>
    </source>
</evidence>
<dbReference type="PANTHER" id="PTHR11699">
    <property type="entry name" value="ALDEHYDE DEHYDROGENASE-RELATED"/>
    <property type="match status" value="1"/>
</dbReference>
<feature type="domain" description="Aldehyde dehydrogenase" evidence="2">
    <location>
        <begin position="4"/>
        <end position="270"/>
    </location>
</feature>
<dbReference type="InterPro" id="IPR016163">
    <property type="entry name" value="Ald_DH_C"/>
</dbReference>
<proteinExistence type="predicted"/>
<dbReference type="SUPFAM" id="SSF53720">
    <property type="entry name" value="ALDH-like"/>
    <property type="match status" value="1"/>
</dbReference>
<comment type="caution">
    <text evidence="3">The sequence shown here is derived from an EMBL/GenBank/DDBJ whole genome shotgun (WGS) entry which is preliminary data.</text>
</comment>
<dbReference type="EMBL" id="JAKGAQ010000002">
    <property type="protein sequence ID" value="MCF2870946.1"/>
    <property type="molecule type" value="Genomic_DNA"/>
</dbReference>
<dbReference type="NCBIfam" id="NF047625">
    <property type="entry name" value="AcylSulfactDhSauS"/>
    <property type="match status" value="1"/>
</dbReference>
<evidence type="ECO:0000259" key="2">
    <source>
        <dbReference type="Pfam" id="PF00171"/>
    </source>
</evidence>
<dbReference type="RefSeq" id="WP_235225073.1">
    <property type="nucleotide sequence ID" value="NZ_JAKGAQ010000002.1"/>
</dbReference>
<keyword evidence="1" id="KW-0560">Oxidoreductase</keyword>
<name>A0ABS9CXP5_9RHOB</name>
<dbReference type="Gene3D" id="3.40.605.10">
    <property type="entry name" value="Aldehyde Dehydrogenase, Chain A, domain 1"/>
    <property type="match status" value="1"/>
</dbReference>
<protein>
    <submittedName>
        <fullName evidence="3">Aldehyde dehydrogenase family protein</fullName>
    </submittedName>
</protein>
<sequence>MFDIDEKDAAIVDGIVAAARSAMTEISHYSQEDADRMVKAVAWAIYRDDRALELAEMAVEDTGLGNVPDKITKNKRKTLGALNDLMKEITVGQQSHEPELGLTTYAKPVGVVGTMTPSTNPAATPVNQAMMALKCKNAIIISPSPAGARTAYRVRDFIHAELDRIGAPRDLFQVIPQPINKKKAQYLAQVVDLIIVTGDQTNVRDGYRSGTPCIGVGKGNVPVIIDKSADLKDAAQKILLSKCFDNATSCSSENAAIAHSDIYDGFVDALRGVGGYVCSPEQVAEVEAGLFQGGNINRHFVGQSIDKLFALLGWPAPSEDVRFLIVPQDSVGADSPLSGEKLSLILSLYKADDFEAAKAKAFEILDYEGIGHSVGIHTTDPSQPEDLAASASVARVLVNQAHTFGNGGGFNNSLPFTLSMGCGTWAGNSISENLSVKNFYNVTKLVRTIDKPEPDPEQLFSGFE</sequence>
<keyword evidence="4" id="KW-1185">Reference proteome</keyword>
<reference evidence="3 4" key="1">
    <citation type="submission" date="2022-01" db="EMBL/GenBank/DDBJ databases">
        <title>Octadecabacter sp. nov., isolated from a marine alga.</title>
        <authorList>
            <person name="Jin M.S."/>
            <person name="Kim H.M."/>
            <person name="Han D.M."/>
            <person name="Jung J.J."/>
            <person name="Jeon C.O."/>
        </authorList>
    </citation>
    <scope>NUCLEOTIDE SEQUENCE [LARGE SCALE GENOMIC DNA]</scope>
    <source>
        <strain evidence="3 4">G9-8</strain>
    </source>
</reference>
<dbReference type="InterPro" id="IPR015590">
    <property type="entry name" value="Aldehyde_DH_dom"/>
</dbReference>
<dbReference type="InterPro" id="IPR016162">
    <property type="entry name" value="Ald_DH_N"/>
</dbReference>
<evidence type="ECO:0000256" key="1">
    <source>
        <dbReference type="ARBA" id="ARBA00023002"/>
    </source>
</evidence>
<evidence type="ECO:0000313" key="4">
    <source>
        <dbReference type="Proteomes" id="UP001200557"/>
    </source>
</evidence>
<dbReference type="CDD" id="cd07122">
    <property type="entry name" value="ALDH_F20_ACDH"/>
    <property type="match status" value="1"/>
</dbReference>
<dbReference type="InterPro" id="IPR016161">
    <property type="entry name" value="Ald_DH/histidinol_DH"/>
</dbReference>